<dbReference type="EMBL" id="JAHRHJ020000010">
    <property type="protein sequence ID" value="KAH9297830.1"/>
    <property type="molecule type" value="Genomic_DNA"/>
</dbReference>
<sequence>MLGSTPMAWNKMLQSPSIKVGLKNTGQFTWEKDNEGATCLRVLDGCVDRDLSKANISLV</sequence>
<gene>
    <name evidence="1" type="ORF">KI387_029512</name>
</gene>
<dbReference type="AlphaFoldDB" id="A0AA38CD34"/>
<comment type="caution">
    <text evidence="1">The sequence shown here is derived from an EMBL/GenBank/DDBJ whole genome shotgun (WGS) entry which is preliminary data.</text>
</comment>
<dbReference type="Proteomes" id="UP000824469">
    <property type="component" value="Unassembled WGS sequence"/>
</dbReference>
<evidence type="ECO:0000313" key="1">
    <source>
        <dbReference type="EMBL" id="KAH9297830.1"/>
    </source>
</evidence>
<proteinExistence type="predicted"/>
<reference evidence="1 2" key="1">
    <citation type="journal article" date="2021" name="Nat. Plants">
        <title>The Taxus genome provides insights into paclitaxel biosynthesis.</title>
        <authorList>
            <person name="Xiong X."/>
            <person name="Gou J."/>
            <person name="Liao Q."/>
            <person name="Li Y."/>
            <person name="Zhou Q."/>
            <person name="Bi G."/>
            <person name="Li C."/>
            <person name="Du R."/>
            <person name="Wang X."/>
            <person name="Sun T."/>
            <person name="Guo L."/>
            <person name="Liang H."/>
            <person name="Lu P."/>
            <person name="Wu Y."/>
            <person name="Zhang Z."/>
            <person name="Ro D.K."/>
            <person name="Shang Y."/>
            <person name="Huang S."/>
            <person name="Yan J."/>
        </authorList>
    </citation>
    <scope>NUCLEOTIDE SEQUENCE [LARGE SCALE GENOMIC DNA]</scope>
    <source>
        <strain evidence="1">Ta-2019</strain>
    </source>
</reference>
<keyword evidence="2" id="KW-1185">Reference proteome</keyword>
<feature type="non-terminal residue" evidence="1">
    <location>
        <position position="59"/>
    </location>
</feature>
<name>A0AA38CD34_TAXCH</name>
<organism evidence="1 2">
    <name type="scientific">Taxus chinensis</name>
    <name type="common">Chinese yew</name>
    <name type="synonym">Taxus wallichiana var. chinensis</name>
    <dbReference type="NCBI Taxonomy" id="29808"/>
    <lineage>
        <taxon>Eukaryota</taxon>
        <taxon>Viridiplantae</taxon>
        <taxon>Streptophyta</taxon>
        <taxon>Embryophyta</taxon>
        <taxon>Tracheophyta</taxon>
        <taxon>Spermatophyta</taxon>
        <taxon>Pinopsida</taxon>
        <taxon>Pinidae</taxon>
        <taxon>Conifers II</taxon>
        <taxon>Cupressales</taxon>
        <taxon>Taxaceae</taxon>
        <taxon>Taxus</taxon>
    </lineage>
</organism>
<evidence type="ECO:0000313" key="2">
    <source>
        <dbReference type="Proteomes" id="UP000824469"/>
    </source>
</evidence>
<protein>
    <submittedName>
        <fullName evidence="1">Uncharacterized protein</fullName>
    </submittedName>
</protein>
<accession>A0AA38CD34</accession>